<evidence type="ECO:0000313" key="3">
    <source>
        <dbReference type="Proteomes" id="UP000011592"/>
    </source>
</evidence>
<gene>
    <name evidence="2" type="ORF">C486_15334</name>
</gene>
<evidence type="ECO:0000313" key="2">
    <source>
        <dbReference type="EMBL" id="ELY77489.1"/>
    </source>
</evidence>
<keyword evidence="3" id="KW-1185">Reference proteome</keyword>
<dbReference type="EMBL" id="AOIJ01000061">
    <property type="protein sequence ID" value="ELY77489.1"/>
    <property type="molecule type" value="Genomic_DNA"/>
</dbReference>
<comment type="caution">
    <text evidence="2">The sequence shown here is derived from an EMBL/GenBank/DDBJ whole genome shotgun (WGS) entry which is preliminary data.</text>
</comment>
<organism evidence="2 3">
    <name type="scientific">Natrinema gari JCM 14663</name>
    <dbReference type="NCBI Taxonomy" id="1230459"/>
    <lineage>
        <taxon>Archaea</taxon>
        <taxon>Methanobacteriati</taxon>
        <taxon>Methanobacteriota</taxon>
        <taxon>Stenosarchaea group</taxon>
        <taxon>Halobacteria</taxon>
        <taxon>Halobacteriales</taxon>
        <taxon>Natrialbaceae</taxon>
        <taxon>Natrinema</taxon>
    </lineage>
</organism>
<dbReference type="AlphaFoldDB" id="L9YTP0"/>
<keyword evidence="1" id="KW-0472">Membrane</keyword>
<sequence>MADDGVIRRLNAIIGLLICILVLLVLSMLPPEFISLGLIALFILSSLLIPILIFLYN</sequence>
<name>L9YTP0_9EURY</name>
<keyword evidence="1" id="KW-0812">Transmembrane</keyword>
<keyword evidence="1" id="KW-1133">Transmembrane helix</keyword>
<dbReference type="Proteomes" id="UP000011592">
    <property type="component" value="Unassembled WGS sequence"/>
</dbReference>
<protein>
    <submittedName>
        <fullName evidence="2">Uncharacterized protein</fullName>
    </submittedName>
</protein>
<proteinExistence type="predicted"/>
<evidence type="ECO:0000256" key="1">
    <source>
        <dbReference type="SAM" id="Phobius"/>
    </source>
</evidence>
<feature type="transmembrane region" description="Helical" evidence="1">
    <location>
        <begin position="12"/>
        <end position="30"/>
    </location>
</feature>
<reference evidence="2 3" key="1">
    <citation type="journal article" date="2014" name="PLoS Genet.">
        <title>Phylogenetically driven sequencing of extremely halophilic archaea reveals strategies for static and dynamic osmo-response.</title>
        <authorList>
            <person name="Becker E.A."/>
            <person name="Seitzer P.M."/>
            <person name="Tritt A."/>
            <person name="Larsen D."/>
            <person name="Krusor M."/>
            <person name="Yao A.I."/>
            <person name="Wu D."/>
            <person name="Madern D."/>
            <person name="Eisen J.A."/>
            <person name="Darling A.E."/>
            <person name="Facciotti M.T."/>
        </authorList>
    </citation>
    <scope>NUCLEOTIDE SEQUENCE [LARGE SCALE GENOMIC DNA]</scope>
    <source>
        <strain evidence="2 3">JCM 14663</strain>
    </source>
</reference>
<feature type="transmembrane region" description="Helical" evidence="1">
    <location>
        <begin position="36"/>
        <end position="56"/>
    </location>
</feature>
<accession>L9YTP0</accession>
<dbReference type="RefSeq" id="WP_008457386.1">
    <property type="nucleotide sequence ID" value="NZ_AOIJ01000061.1"/>
</dbReference>
<dbReference type="PATRIC" id="fig|1230459.4.peg.3065"/>